<dbReference type="NCBIfam" id="NF041360">
    <property type="entry name" value="GntF_guanitoxin"/>
    <property type="match status" value="1"/>
</dbReference>
<evidence type="ECO:0000256" key="3">
    <source>
        <dbReference type="ARBA" id="ARBA00022679"/>
    </source>
</evidence>
<dbReference type="SUPFAM" id="SSF53335">
    <property type="entry name" value="S-adenosyl-L-methionine-dependent methyltransferases"/>
    <property type="match status" value="1"/>
</dbReference>
<dbReference type="EMBL" id="KZ269978">
    <property type="protein sequence ID" value="OZC12264.1"/>
    <property type="molecule type" value="Genomic_DNA"/>
</dbReference>
<dbReference type="InterPro" id="IPR000940">
    <property type="entry name" value="NNMT_TEMT_trans"/>
</dbReference>
<dbReference type="PANTHER" id="PTHR10867:SF39">
    <property type="entry name" value="NICOTINAMIDE N-METHYLTRANSFERASE-LIKE"/>
    <property type="match status" value="1"/>
</dbReference>
<dbReference type="GO" id="GO:0032259">
    <property type="term" value="P:methylation"/>
    <property type="evidence" value="ECO:0007669"/>
    <property type="project" value="UniProtKB-KW"/>
</dbReference>
<dbReference type="OrthoDB" id="10050085at2759"/>
<dbReference type="PANTHER" id="PTHR10867">
    <property type="entry name" value="NNMT/PNMT/TEMT FAMILY MEMBER"/>
    <property type="match status" value="1"/>
</dbReference>
<keyword evidence="6" id="KW-1185">Reference proteome</keyword>
<accession>A0A238C4G3</accession>
<evidence type="ECO:0000256" key="4">
    <source>
        <dbReference type="ARBA" id="ARBA00022691"/>
    </source>
</evidence>
<sequence length="282" mass="32623">MGKWYERIRMIDENETDRAFKFVHSGMAFETDMIVGPDKLESNFDSQSYLWDFYQHIDDPAMQMMIMLLPIIAERIDCYDSLLDFGAGPTIHVSVVFRNKVNNIYLADYLPQNRNELLRWTTGQSLFDWTPVLKMIASVEGSGWLHLKEMEQYTKSKIRSIFHCNCHAKPSISAPEILQNNFDIVVSIFCLEYCSKSEMEYKEAVRNVADQVKPGGLFVMGGVLEETWCSFGGRKFTCLYLTENLLFQALREANLLVDEQSNIYYCSNGIFLICCKKKTSNF</sequence>
<comment type="similarity">
    <text evidence="1">Belongs to the class I-like SAM-binding methyltransferase superfamily. NNMT/PNMT/TEMT family.</text>
</comment>
<dbReference type="InterPro" id="IPR053384">
    <property type="entry name" value="SAM-dep_methyltransferase"/>
</dbReference>
<dbReference type="PROSITE" id="PS51681">
    <property type="entry name" value="SAM_MT_NNMT_PNMT_TEMT"/>
    <property type="match status" value="1"/>
</dbReference>
<keyword evidence="3" id="KW-0808">Transferase</keyword>
<protein>
    <submittedName>
        <fullName evidence="5">NNMT/PNMT/TEMT family protein</fullName>
    </submittedName>
</protein>
<proteinExistence type="inferred from homology"/>
<evidence type="ECO:0000256" key="1">
    <source>
        <dbReference type="ARBA" id="ARBA00007996"/>
    </source>
</evidence>
<gene>
    <name evidence="5" type="ORF">X798_00785</name>
</gene>
<dbReference type="Gene3D" id="3.40.50.150">
    <property type="entry name" value="Vaccinia Virus protein VP39"/>
    <property type="match status" value="1"/>
</dbReference>
<dbReference type="AlphaFoldDB" id="A0A238C4G3"/>
<keyword evidence="2" id="KW-0489">Methyltransferase</keyword>
<name>A0A238C4G3_9BILA</name>
<organism evidence="5 6">
    <name type="scientific">Onchocerca flexuosa</name>
    <dbReference type="NCBI Taxonomy" id="387005"/>
    <lineage>
        <taxon>Eukaryota</taxon>
        <taxon>Metazoa</taxon>
        <taxon>Ecdysozoa</taxon>
        <taxon>Nematoda</taxon>
        <taxon>Chromadorea</taxon>
        <taxon>Rhabditida</taxon>
        <taxon>Spirurina</taxon>
        <taxon>Spiruromorpha</taxon>
        <taxon>Filarioidea</taxon>
        <taxon>Onchocercidae</taxon>
        <taxon>Onchocerca</taxon>
    </lineage>
</organism>
<evidence type="ECO:0000313" key="5">
    <source>
        <dbReference type="EMBL" id="OZC12264.1"/>
    </source>
</evidence>
<evidence type="ECO:0000313" key="6">
    <source>
        <dbReference type="Proteomes" id="UP000242913"/>
    </source>
</evidence>
<dbReference type="GO" id="GO:0005829">
    <property type="term" value="C:cytosol"/>
    <property type="evidence" value="ECO:0007669"/>
    <property type="project" value="TreeGrafter"/>
</dbReference>
<keyword evidence="4" id="KW-0949">S-adenosyl-L-methionine</keyword>
<reference evidence="5 6" key="1">
    <citation type="submission" date="2015-12" db="EMBL/GenBank/DDBJ databases">
        <title>Draft genome of the nematode, Onchocerca flexuosa.</title>
        <authorList>
            <person name="Mitreva M."/>
        </authorList>
    </citation>
    <scope>NUCLEOTIDE SEQUENCE [LARGE SCALE GENOMIC DNA]</scope>
    <source>
        <strain evidence="5">Red Deer</strain>
    </source>
</reference>
<dbReference type="InterPro" id="IPR029063">
    <property type="entry name" value="SAM-dependent_MTases_sf"/>
</dbReference>
<dbReference type="Pfam" id="PF01234">
    <property type="entry name" value="NNMT_PNMT_TEMT"/>
    <property type="match status" value="1"/>
</dbReference>
<dbReference type="GO" id="GO:0008170">
    <property type="term" value="F:N-methyltransferase activity"/>
    <property type="evidence" value="ECO:0007669"/>
    <property type="project" value="TreeGrafter"/>
</dbReference>
<dbReference type="Proteomes" id="UP000242913">
    <property type="component" value="Unassembled WGS sequence"/>
</dbReference>
<evidence type="ECO:0000256" key="2">
    <source>
        <dbReference type="ARBA" id="ARBA00022603"/>
    </source>
</evidence>